<sequence>MNRNQSIMRKWLLIAMAALFASFGTMANAAEQPAAIASSSSYVVFYLDKQEAFVNGEQVKLEAAATIKDGKTFVPAKFLGDTFGMQVQWDGETRQIHMETPKYSILLDLTTQLAYVNGAMIPLDQVAVIVNGHLLIKLTWLSDYMGAKYTYNNELRRIDVLYVPKPAGVYNPELNNSSPVAKFTFAKPSYRIGEPVKYVDLSYDPDAEGLTYEWQGKSDAFFTPGTYPVTLTVTDKSGSKSAPYTRNIVIENTVYLSQVEYPIYTKPIGGYIKTDWPTLYGNYLDLPKVAKTVTEDKSRSLLVSDSPETFVQPGILYQDTVEGKARLYADHLNGMDHKVSFAILATNETDHPVTVRTTNKGKVYPTIYAQLMGSEATVDFMLHDPIDETFEIAAGDTIVYKQFPDFYPAQGANLIYDVETNGKVQFTFAVADTVSDAMLDLPKLDFAGHIRGTFPITGFDWKVDLSSAGLAKPMRLAIGDGQDDTFQQGYDPMRAVTVTDSANYGTVYHIHADKPRKMAVLLLAKGGAFRGPFKINGDIRMTPDSGVLTAFDGMILLDKTTGREDSLDIEFSPPAGSAFPINLIFYPLDDRAQ</sequence>
<dbReference type="Pfam" id="PF07833">
    <property type="entry name" value="Cu_amine_oxidN1"/>
    <property type="match status" value="1"/>
</dbReference>
<accession>A0A4V0YEY8</accession>
<gene>
    <name evidence="3" type="ORF">ET464_05160</name>
</gene>
<feature type="domain" description="Copper amine oxidase-like N-terminal" evidence="2">
    <location>
        <begin position="14"/>
        <end position="97"/>
    </location>
</feature>
<organism evidence="3 4">
    <name type="scientific">Paenibacillus protaetiae</name>
    <dbReference type="NCBI Taxonomy" id="2509456"/>
    <lineage>
        <taxon>Bacteria</taxon>
        <taxon>Bacillati</taxon>
        <taxon>Bacillota</taxon>
        <taxon>Bacilli</taxon>
        <taxon>Bacillales</taxon>
        <taxon>Paenibacillaceae</taxon>
        <taxon>Paenibacillus</taxon>
    </lineage>
</organism>
<feature type="signal peptide" evidence="1">
    <location>
        <begin position="1"/>
        <end position="29"/>
    </location>
</feature>
<dbReference type="InterPro" id="IPR013783">
    <property type="entry name" value="Ig-like_fold"/>
</dbReference>
<dbReference type="RefSeq" id="WP_129438830.1">
    <property type="nucleotide sequence ID" value="NZ_CP035492.1"/>
</dbReference>
<dbReference type="EMBL" id="CP035492">
    <property type="protein sequence ID" value="QAY65861.1"/>
    <property type="molecule type" value="Genomic_DNA"/>
</dbReference>
<dbReference type="Gene3D" id="2.60.40.10">
    <property type="entry name" value="Immunoglobulins"/>
    <property type="match status" value="1"/>
</dbReference>
<dbReference type="Proteomes" id="UP000293568">
    <property type="component" value="Chromosome"/>
</dbReference>
<dbReference type="InterPro" id="IPR012854">
    <property type="entry name" value="Cu_amine_oxidase-like_N"/>
</dbReference>
<dbReference type="OrthoDB" id="25008at2"/>
<dbReference type="SUPFAM" id="SSF55383">
    <property type="entry name" value="Copper amine oxidase, domain N"/>
    <property type="match status" value="2"/>
</dbReference>
<keyword evidence="4" id="KW-1185">Reference proteome</keyword>
<dbReference type="AlphaFoldDB" id="A0A4V0YEY8"/>
<protein>
    <submittedName>
        <fullName evidence="3">Copper amine oxidase N-terminal domain-containing protein</fullName>
    </submittedName>
</protein>
<dbReference type="SUPFAM" id="SSF49299">
    <property type="entry name" value="PKD domain"/>
    <property type="match status" value="1"/>
</dbReference>
<evidence type="ECO:0000313" key="3">
    <source>
        <dbReference type="EMBL" id="QAY65861.1"/>
    </source>
</evidence>
<evidence type="ECO:0000313" key="4">
    <source>
        <dbReference type="Proteomes" id="UP000293568"/>
    </source>
</evidence>
<dbReference type="KEGG" id="pprt:ET464_05160"/>
<dbReference type="InterPro" id="IPR035986">
    <property type="entry name" value="PKD_dom_sf"/>
</dbReference>
<proteinExistence type="predicted"/>
<reference evidence="3 4" key="1">
    <citation type="submission" date="2019-01" db="EMBL/GenBank/DDBJ databases">
        <title>Genome sequencing of strain FW100M-2.</title>
        <authorList>
            <person name="Heo J."/>
            <person name="Kim S.-J."/>
            <person name="Kim J.-S."/>
            <person name="Hong S.-B."/>
            <person name="Kwon S.-W."/>
        </authorList>
    </citation>
    <scope>NUCLEOTIDE SEQUENCE [LARGE SCALE GENOMIC DNA]</scope>
    <source>
        <strain evidence="3 4">FW100M-2</strain>
    </source>
</reference>
<keyword evidence="1" id="KW-0732">Signal</keyword>
<name>A0A4V0YEY8_9BACL</name>
<dbReference type="Gene3D" id="3.30.457.10">
    <property type="entry name" value="Copper amine oxidase-like, N-terminal domain"/>
    <property type="match status" value="2"/>
</dbReference>
<evidence type="ECO:0000256" key="1">
    <source>
        <dbReference type="SAM" id="SignalP"/>
    </source>
</evidence>
<evidence type="ECO:0000259" key="2">
    <source>
        <dbReference type="Pfam" id="PF07833"/>
    </source>
</evidence>
<dbReference type="InterPro" id="IPR036582">
    <property type="entry name" value="Mao_N_sf"/>
</dbReference>
<feature type="chain" id="PRO_5020884132" evidence="1">
    <location>
        <begin position="30"/>
        <end position="593"/>
    </location>
</feature>